<evidence type="ECO:0000313" key="4">
    <source>
        <dbReference type="EMBL" id="GIQ83144.1"/>
    </source>
</evidence>
<dbReference type="GO" id="GO:0007095">
    <property type="term" value="P:mitotic G2 DNA damage checkpoint signaling"/>
    <property type="evidence" value="ECO:0007669"/>
    <property type="project" value="TreeGrafter"/>
</dbReference>
<dbReference type="PROSITE" id="PS50172">
    <property type="entry name" value="BRCT"/>
    <property type="match status" value="2"/>
</dbReference>
<dbReference type="GO" id="GO:0006270">
    <property type="term" value="P:DNA replication initiation"/>
    <property type="evidence" value="ECO:0007669"/>
    <property type="project" value="TreeGrafter"/>
</dbReference>
<organism evidence="4 5">
    <name type="scientific">Kipferlia bialata</name>
    <dbReference type="NCBI Taxonomy" id="797122"/>
    <lineage>
        <taxon>Eukaryota</taxon>
        <taxon>Metamonada</taxon>
        <taxon>Carpediemonas-like organisms</taxon>
        <taxon>Kipferlia</taxon>
    </lineage>
</organism>
<feature type="domain" description="BRCT" evidence="3">
    <location>
        <begin position="83"/>
        <end position="172"/>
    </location>
</feature>
<feature type="compositionally biased region" description="Acidic residues" evidence="2">
    <location>
        <begin position="560"/>
        <end position="570"/>
    </location>
</feature>
<dbReference type="InterPro" id="IPR036420">
    <property type="entry name" value="BRCT_dom_sf"/>
</dbReference>
<dbReference type="Pfam" id="PF12738">
    <property type="entry name" value="PTCB-BRCT"/>
    <property type="match status" value="2"/>
</dbReference>
<dbReference type="InterPro" id="IPR059215">
    <property type="entry name" value="BRCT2_TopBP1-like"/>
</dbReference>
<comment type="caution">
    <text evidence="4">The sequence shown here is derived from an EMBL/GenBank/DDBJ whole genome shotgun (WGS) entry which is preliminary data.</text>
</comment>
<keyword evidence="1" id="KW-0677">Repeat</keyword>
<dbReference type="Proteomes" id="UP000265618">
    <property type="component" value="Unassembled WGS sequence"/>
</dbReference>
<feature type="compositionally biased region" description="Acidic residues" evidence="2">
    <location>
        <begin position="653"/>
        <end position="662"/>
    </location>
</feature>
<evidence type="ECO:0000259" key="3">
    <source>
        <dbReference type="PROSITE" id="PS50172"/>
    </source>
</evidence>
<dbReference type="AlphaFoldDB" id="A0A9K3GGK1"/>
<gene>
    <name evidence="4" type="ORF">KIPB_004416</name>
</gene>
<evidence type="ECO:0000313" key="5">
    <source>
        <dbReference type="Proteomes" id="UP000265618"/>
    </source>
</evidence>
<sequence length="903" mass="96262">MGTSDEAPSNFFTGNVFYIAPSLSTAPYLRKVVTSLGGSLSEQIQGSNYAVLISLSPPDVANVQIITPAALMTQATACTIGSDPNDVFQAMSGLVVCTTSINDHASVHSVMKGAGAQVTLNLWRACTHLVCGKTGSQKYQYAVSRRIPCVTENWVHACIQEGMPVPVAPYLLDGSKPPFNPLFYVSPATSLSSEDNEATLERDVLGACSTMLRSFSPLADFCVCSDMQDPALHLLKDTAEPVSRVFLLDSATAGGVLPREDFVLYRPLPKKGRSKDMQDVVVCTSGLDDTERENTSMMVLAMGANFSTDLSPRNTHLVVPENWVRGEPETNGEYQYTNKIKAILGEERKPAYQHIKVVSMAYLEACVAAWGRLDETPYLMTELVGPPIDTHVEVPVGVVPLADPKGVAEQGVSEQMRAAFDEPSLMGEGEGVNASDAPEPVSVTVSVSALQTGSQYVGSPGRPCKPVPRVPVAPAEPLSQSEGVEETMLMETREEETRDTGDVDMEGEKETEVPIERDTEPPVVEAPEVVESVAVPPVVPEVEVEAEEKDVDEAVREGEGEGEGDVDMGETDAVGPIVPVCSPPEAEEEVEEEVEDEVEQEVEREVEEEGKEGEKAEEEAVAMEAVAEAESSVPEPVEAEPVASPAAKRAAVEEEESVTEVEVEVETPAIAKAVSPPPSPTPPPPPSRPAMSAVMLSGWDQEDREALEETLDILGVPVIEPDFGGASTVYPPEHVSGCLLLPPSSRIPRTAKLMYALCLGWPLVTLAPKDRGDTLGAKLEAAYAAEGNSVGRCVPPCPRPWALSCRQAGVTGEPLLPYDRVVLCGKVKSGPIAAHLLCAAARLPSVTVSAPRNVVGTVLSKNTLVIGSPATRNKLSIPCLFCAPTQAFDIVCGNAQPEQVLWD</sequence>
<keyword evidence="5" id="KW-1185">Reference proteome</keyword>
<dbReference type="GO" id="GO:0033314">
    <property type="term" value="P:mitotic DNA replication checkpoint signaling"/>
    <property type="evidence" value="ECO:0007669"/>
    <property type="project" value="TreeGrafter"/>
</dbReference>
<feature type="region of interest" description="Disordered" evidence="2">
    <location>
        <begin position="490"/>
        <end position="514"/>
    </location>
</feature>
<dbReference type="CDD" id="cd17731">
    <property type="entry name" value="BRCT_TopBP1_rpt2_like"/>
    <property type="match status" value="1"/>
</dbReference>
<feature type="region of interest" description="Disordered" evidence="2">
    <location>
        <begin position="629"/>
        <end position="662"/>
    </location>
</feature>
<name>A0A9K3GGK1_9EUKA</name>
<evidence type="ECO:0000256" key="2">
    <source>
        <dbReference type="SAM" id="MobiDB-lite"/>
    </source>
</evidence>
<dbReference type="InterPro" id="IPR001357">
    <property type="entry name" value="BRCT_dom"/>
</dbReference>
<dbReference type="SUPFAM" id="SSF52113">
    <property type="entry name" value="BRCT domain"/>
    <property type="match status" value="2"/>
</dbReference>
<evidence type="ECO:0000256" key="1">
    <source>
        <dbReference type="ARBA" id="ARBA00022737"/>
    </source>
</evidence>
<feature type="region of interest" description="Disordered" evidence="2">
    <location>
        <begin position="544"/>
        <end position="617"/>
    </location>
</feature>
<dbReference type="Gene3D" id="3.40.50.10190">
    <property type="entry name" value="BRCT domain"/>
    <property type="match status" value="2"/>
</dbReference>
<protein>
    <recommendedName>
        <fullName evidence="3">BRCT domain-containing protein</fullName>
    </recommendedName>
</protein>
<proteinExistence type="predicted"/>
<dbReference type="OrthoDB" id="9997817at2759"/>
<dbReference type="PANTHER" id="PTHR13561">
    <property type="entry name" value="DNA REPLICATION REGULATOR DPB11-RELATED"/>
    <property type="match status" value="1"/>
</dbReference>
<feature type="compositionally biased region" description="Basic and acidic residues" evidence="2">
    <location>
        <begin position="491"/>
        <end position="514"/>
    </location>
</feature>
<feature type="domain" description="BRCT" evidence="3">
    <location>
        <begin position="272"/>
        <end position="380"/>
    </location>
</feature>
<feature type="compositionally biased region" description="Acidic residues" evidence="2">
    <location>
        <begin position="585"/>
        <end position="617"/>
    </location>
</feature>
<feature type="compositionally biased region" description="Low complexity" evidence="2">
    <location>
        <begin position="629"/>
        <end position="647"/>
    </location>
</feature>
<accession>A0A9K3GGK1</accession>
<dbReference type="EMBL" id="BDIP01000942">
    <property type="protein sequence ID" value="GIQ83144.1"/>
    <property type="molecule type" value="Genomic_DNA"/>
</dbReference>
<dbReference type="SMART" id="SM00292">
    <property type="entry name" value="BRCT"/>
    <property type="match status" value="3"/>
</dbReference>
<dbReference type="PANTHER" id="PTHR13561:SF20">
    <property type="entry name" value="DNA TOPOISOMERASE 2-BINDING PROTEIN 1"/>
    <property type="match status" value="1"/>
</dbReference>
<reference evidence="4 5" key="1">
    <citation type="journal article" date="2018" name="PLoS ONE">
        <title>The draft genome of Kipferlia bialata reveals reductive genome evolution in fornicate parasites.</title>
        <authorList>
            <person name="Tanifuji G."/>
            <person name="Takabayashi S."/>
            <person name="Kume K."/>
            <person name="Takagi M."/>
            <person name="Nakayama T."/>
            <person name="Kamikawa R."/>
            <person name="Inagaki Y."/>
            <person name="Hashimoto T."/>
        </authorList>
    </citation>
    <scope>NUCLEOTIDE SEQUENCE [LARGE SCALE GENOMIC DNA]</scope>
    <source>
        <strain evidence="4">NY0173</strain>
    </source>
</reference>